<feature type="compositionally biased region" description="Low complexity" evidence="1">
    <location>
        <begin position="174"/>
        <end position="183"/>
    </location>
</feature>
<sequence length="201" mass="22551">QPKVSKKAQKMVESITAGTSDITKAIKESDADDSISTNIKKAVTEETKRLDKISELETQLAELKSQEKEDATLDDKTFRERFVAEITEYVKKAEGTELAELYNKFSMNEVELQEKNFLIKTPETKEVIADAEAKEAEADAEIVQEKEPEVDEIPAEIVPTEVPTEEPTIEEPTIEQPQQPAIEVVEPADKFTNDLDPAEKK</sequence>
<dbReference type="AlphaFoldDB" id="A0A382ILZ6"/>
<feature type="region of interest" description="Disordered" evidence="1">
    <location>
        <begin position="136"/>
        <end position="201"/>
    </location>
</feature>
<reference evidence="2" key="1">
    <citation type="submission" date="2018-05" db="EMBL/GenBank/DDBJ databases">
        <authorList>
            <person name="Lanie J.A."/>
            <person name="Ng W.-L."/>
            <person name="Kazmierczak K.M."/>
            <person name="Andrzejewski T.M."/>
            <person name="Davidsen T.M."/>
            <person name="Wayne K.J."/>
            <person name="Tettelin H."/>
            <person name="Glass J.I."/>
            <person name="Rusch D."/>
            <person name="Podicherti R."/>
            <person name="Tsui H.-C.T."/>
            <person name="Winkler M.E."/>
        </authorList>
    </citation>
    <scope>NUCLEOTIDE SEQUENCE</scope>
</reference>
<evidence type="ECO:0000313" key="2">
    <source>
        <dbReference type="EMBL" id="SVB99903.1"/>
    </source>
</evidence>
<evidence type="ECO:0000256" key="1">
    <source>
        <dbReference type="SAM" id="MobiDB-lite"/>
    </source>
</evidence>
<proteinExistence type="predicted"/>
<dbReference type="EMBL" id="UINC01067840">
    <property type="protein sequence ID" value="SVB99903.1"/>
    <property type="molecule type" value="Genomic_DNA"/>
</dbReference>
<feature type="compositionally biased region" description="Acidic residues" evidence="1">
    <location>
        <begin position="163"/>
        <end position="173"/>
    </location>
</feature>
<feature type="compositionally biased region" description="Basic and acidic residues" evidence="1">
    <location>
        <begin position="187"/>
        <end position="201"/>
    </location>
</feature>
<protein>
    <submittedName>
        <fullName evidence="2">Uncharacterized protein</fullName>
    </submittedName>
</protein>
<gene>
    <name evidence="2" type="ORF">METZ01_LOCUS252757</name>
</gene>
<accession>A0A382ILZ6</accession>
<organism evidence="2">
    <name type="scientific">marine metagenome</name>
    <dbReference type="NCBI Taxonomy" id="408172"/>
    <lineage>
        <taxon>unclassified sequences</taxon>
        <taxon>metagenomes</taxon>
        <taxon>ecological metagenomes</taxon>
    </lineage>
</organism>
<name>A0A382ILZ6_9ZZZZ</name>
<feature type="non-terminal residue" evidence="2">
    <location>
        <position position="1"/>
    </location>
</feature>
<feature type="compositionally biased region" description="Basic and acidic residues" evidence="1">
    <location>
        <begin position="136"/>
        <end position="147"/>
    </location>
</feature>